<proteinExistence type="inferred from homology"/>
<organism evidence="9 10">
    <name type="scientific">Aliidiomarina iranensis</name>
    <dbReference type="NCBI Taxonomy" id="1434071"/>
    <lineage>
        <taxon>Bacteria</taxon>
        <taxon>Pseudomonadati</taxon>
        <taxon>Pseudomonadota</taxon>
        <taxon>Gammaproteobacteria</taxon>
        <taxon>Alteromonadales</taxon>
        <taxon>Idiomarinaceae</taxon>
        <taxon>Aliidiomarina</taxon>
    </lineage>
</organism>
<name>A0A432W0L3_9GAMM</name>
<dbReference type="InterPro" id="IPR004610">
    <property type="entry name" value="RecJ"/>
</dbReference>
<protein>
    <recommendedName>
        <fullName evidence="2">Single-stranded-DNA-specific exonuclease RecJ</fullName>
    </recommendedName>
</protein>
<feature type="domain" description="DHHA1" evidence="7">
    <location>
        <begin position="355"/>
        <end position="450"/>
    </location>
</feature>
<dbReference type="FunFam" id="3.90.1640.30:FF:000001">
    <property type="entry name" value="Single-stranded-DNA-specific exonuclease RecJ"/>
    <property type="match status" value="1"/>
</dbReference>
<dbReference type="GO" id="GO:0008409">
    <property type="term" value="F:5'-3' exonuclease activity"/>
    <property type="evidence" value="ECO:0007669"/>
    <property type="project" value="InterPro"/>
</dbReference>
<gene>
    <name evidence="9" type="primary">recJ</name>
    <name evidence="9" type="ORF">CWE08_04955</name>
</gene>
<evidence type="ECO:0000313" key="10">
    <source>
        <dbReference type="Proteomes" id="UP000288395"/>
    </source>
</evidence>
<evidence type="ECO:0000256" key="3">
    <source>
        <dbReference type="ARBA" id="ARBA00022722"/>
    </source>
</evidence>
<evidence type="ECO:0000259" key="6">
    <source>
        <dbReference type="Pfam" id="PF01368"/>
    </source>
</evidence>
<dbReference type="InterPro" id="IPR038763">
    <property type="entry name" value="DHH_sf"/>
</dbReference>
<dbReference type="Pfam" id="PF17768">
    <property type="entry name" value="RecJ_OB"/>
    <property type="match status" value="1"/>
</dbReference>
<evidence type="ECO:0000256" key="4">
    <source>
        <dbReference type="ARBA" id="ARBA00022801"/>
    </source>
</evidence>
<keyword evidence="3" id="KW-0540">Nuclease</keyword>
<dbReference type="Proteomes" id="UP000288395">
    <property type="component" value="Unassembled WGS sequence"/>
</dbReference>
<evidence type="ECO:0000259" key="7">
    <source>
        <dbReference type="Pfam" id="PF02272"/>
    </source>
</evidence>
<reference evidence="10" key="1">
    <citation type="journal article" date="2018" name="Front. Microbiol.">
        <title>Genome-Based Analysis Reveals the Taxonomy and Diversity of the Family Idiomarinaceae.</title>
        <authorList>
            <person name="Liu Y."/>
            <person name="Lai Q."/>
            <person name="Shao Z."/>
        </authorList>
    </citation>
    <scope>NUCLEOTIDE SEQUENCE [LARGE SCALE GENOMIC DNA]</scope>
    <source>
        <strain evidence="10">GBPy7</strain>
    </source>
</reference>
<evidence type="ECO:0000256" key="2">
    <source>
        <dbReference type="ARBA" id="ARBA00019841"/>
    </source>
</evidence>
<dbReference type="SUPFAM" id="SSF64182">
    <property type="entry name" value="DHH phosphoesterases"/>
    <property type="match status" value="1"/>
</dbReference>
<keyword evidence="4" id="KW-0378">Hydrolase</keyword>
<dbReference type="InterPro" id="IPR001667">
    <property type="entry name" value="DDH_dom"/>
</dbReference>
<comment type="caution">
    <text evidence="9">The sequence shown here is derived from an EMBL/GenBank/DDBJ whole genome shotgun (WGS) entry which is preliminary data.</text>
</comment>
<dbReference type="Pfam" id="PF01368">
    <property type="entry name" value="DHH"/>
    <property type="match status" value="1"/>
</dbReference>
<dbReference type="GO" id="GO:0006310">
    <property type="term" value="P:DNA recombination"/>
    <property type="evidence" value="ECO:0007669"/>
    <property type="project" value="InterPro"/>
</dbReference>
<dbReference type="Gene3D" id="3.90.1640.30">
    <property type="match status" value="1"/>
</dbReference>
<dbReference type="EMBL" id="PIPJ01000002">
    <property type="protein sequence ID" value="RUO22528.1"/>
    <property type="molecule type" value="Genomic_DNA"/>
</dbReference>
<dbReference type="OrthoDB" id="9809852at2"/>
<feature type="domain" description="RecJ OB" evidence="8">
    <location>
        <begin position="467"/>
        <end position="571"/>
    </location>
</feature>
<dbReference type="Pfam" id="PF02272">
    <property type="entry name" value="DHHA1"/>
    <property type="match status" value="1"/>
</dbReference>
<dbReference type="InterPro" id="IPR051673">
    <property type="entry name" value="SSDNA_exonuclease_RecJ"/>
</dbReference>
<sequence length="574" mass="63199">MKNPITIRRRIAQTAPEFPAEMPNILQRVYVNRGVRSADELDLSARGLLHYNQLTDCEKAAERIGQALLANESICICGDFDADGATSVALFMAFFRKINHTKAFYLVPNRFSDGYGLSPTLAEYAHAQGANLLITVDNGISSHAGVTRANELGMQVIVTDHHLPSAELPAAFAVVNPNRHDCAFASKQLAGVGVAFYVLLALRAWFKREQPEHSVAQLNIAEYLDLVALGTVADVVPLDYNNRILVRQGLARIREGVCRPGIAALLKVAGRDTTKITASDLGFAVGPRINAAGRLDDIQQGIECLLAQDFPQAQILALRLDELNQQRRKIESGMQEEAQACLARLNVDQGALPPILCVYDEQFHQGVIGIVAGRLKEQYYRPVMVFAEGDEGELKGSCRSVAGIHIRDLLEQVASEHPQVINKFGGHAMAAGLSIPKEQWLAFNDAVQRVAERWVDADTLARVLWSDGELTAAEFALDVASALQNAGPWGQGFPQPVFDGRFRILQERWLKDVHLKLVVQPEGSSQSFDAIAFNVPRANWQWQSPASAHLVFKLDVNEFRGQRNVQLLIEHVAT</sequence>
<dbReference type="InterPro" id="IPR041122">
    <property type="entry name" value="RecJ_OB"/>
</dbReference>
<evidence type="ECO:0000256" key="5">
    <source>
        <dbReference type="ARBA" id="ARBA00022839"/>
    </source>
</evidence>
<dbReference type="PANTHER" id="PTHR30255:SF2">
    <property type="entry name" value="SINGLE-STRANDED-DNA-SPECIFIC EXONUCLEASE RECJ"/>
    <property type="match status" value="1"/>
</dbReference>
<dbReference type="GO" id="GO:0003676">
    <property type="term" value="F:nucleic acid binding"/>
    <property type="evidence" value="ECO:0007669"/>
    <property type="project" value="InterPro"/>
</dbReference>
<dbReference type="NCBIfam" id="TIGR00644">
    <property type="entry name" value="recJ"/>
    <property type="match status" value="1"/>
</dbReference>
<dbReference type="PANTHER" id="PTHR30255">
    <property type="entry name" value="SINGLE-STRANDED-DNA-SPECIFIC EXONUCLEASE RECJ"/>
    <property type="match status" value="1"/>
</dbReference>
<dbReference type="AlphaFoldDB" id="A0A432W0L3"/>
<evidence type="ECO:0000313" key="9">
    <source>
        <dbReference type="EMBL" id="RUO22528.1"/>
    </source>
</evidence>
<dbReference type="InterPro" id="IPR003156">
    <property type="entry name" value="DHHA1_dom"/>
</dbReference>
<comment type="similarity">
    <text evidence="1">Belongs to the RecJ family.</text>
</comment>
<keyword evidence="5 9" id="KW-0269">Exonuclease</keyword>
<keyword evidence="10" id="KW-1185">Reference proteome</keyword>
<dbReference type="Gene3D" id="3.10.310.30">
    <property type="match status" value="1"/>
</dbReference>
<feature type="domain" description="DDH" evidence="6">
    <location>
        <begin position="73"/>
        <end position="231"/>
    </location>
</feature>
<evidence type="ECO:0000256" key="1">
    <source>
        <dbReference type="ARBA" id="ARBA00005915"/>
    </source>
</evidence>
<evidence type="ECO:0000259" key="8">
    <source>
        <dbReference type="Pfam" id="PF17768"/>
    </source>
</evidence>
<accession>A0A432W0L3</accession>
<dbReference type="GO" id="GO:0006281">
    <property type="term" value="P:DNA repair"/>
    <property type="evidence" value="ECO:0007669"/>
    <property type="project" value="InterPro"/>
</dbReference>